<evidence type="ECO:0000313" key="2">
    <source>
        <dbReference type="Proteomes" id="UP000002698"/>
    </source>
</evidence>
<dbReference type="KEGG" id="nph:NP_4206A"/>
<dbReference type="STRING" id="348780.NP_4206A"/>
<dbReference type="Proteomes" id="UP000002698">
    <property type="component" value="Chromosome"/>
</dbReference>
<dbReference type="HOGENOM" id="CLU_080903_0_0_2"/>
<organism evidence="1 2">
    <name type="scientific">Natronomonas pharaonis (strain ATCC 35678 / DSM 2160 / CIP 103997 / JCM 8858 / NBRC 14720 / NCIMB 2260 / Gabara)</name>
    <name type="common">Halobacterium pharaonis</name>
    <dbReference type="NCBI Taxonomy" id="348780"/>
    <lineage>
        <taxon>Archaea</taxon>
        <taxon>Methanobacteriati</taxon>
        <taxon>Methanobacteriota</taxon>
        <taxon>Stenosarchaea group</taxon>
        <taxon>Halobacteria</taxon>
        <taxon>Halobacteriales</taxon>
        <taxon>Natronomonadaceae</taxon>
        <taxon>Natronomonas</taxon>
    </lineage>
</organism>
<gene>
    <name evidence="1" type="ordered locus">NP_4206A</name>
</gene>
<protein>
    <submittedName>
        <fullName evidence="1">Beta-lactamase domain protein</fullName>
    </submittedName>
</protein>
<dbReference type="OrthoDB" id="169463at2157"/>
<reference evidence="1 2" key="1">
    <citation type="journal article" date="2005" name="Genome Res.">
        <title>Living with two extremes: conclusions from the genome sequence of Natronomonas pharaonis.</title>
        <authorList>
            <person name="Falb M."/>
            <person name="Pfeiffer F."/>
            <person name="Palm P."/>
            <person name="Rodewald K."/>
            <person name="Hickmann V."/>
            <person name="Tittor J."/>
            <person name="Oesterhelt D."/>
        </authorList>
    </citation>
    <scope>NUCLEOTIDE SEQUENCE [LARGE SCALE GENOMIC DNA]</scope>
    <source>
        <strain evidence="2">ATCC 35678 / DSM 2160 / CIP 103997 / JCM 8858 / NBRC 14720 / NCIMB 2260 / Gabara</strain>
    </source>
</reference>
<sequence>MPMKGSGEGELTVIDEFDGGVGWIAYPDETMRRASHAVESDGELWVLDPVDVDGLDDLLAEYAPVGGVAVLLDRHKRDAAAIAERHGVSVFVPEWMGGVVDDIDAPTERFSDELAGFSVRRLVDNPFWQEAALFDGETLVVPEALGTVDYFRTASEDLGVHPMLRPVPPKCLKEYDPERLLVGHGEGVLDAPAAAIQAAVDGARKGTLPLYAKNLAGLVGLR</sequence>
<dbReference type="EnsemblBacteria" id="CAI50194">
    <property type="protein sequence ID" value="CAI50194"/>
    <property type="gene ID" value="NP_4206A"/>
</dbReference>
<keyword evidence="2" id="KW-1185">Reference proteome</keyword>
<dbReference type="Gene3D" id="3.60.15.10">
    <property type="entry name" value="Ribonuclease Z/Hydroxyacylglutathione hydrolase-like"/>
    <property type="match status" value="1"/>
</dbReference>
<evidence type="ECO:0000313" key="1">
    <source>
        <dbReference type="EMBL" id="CAI50194.1"/>
    </source>
</evidence>
<proteinExistence type="predicted"/>
<dbReference type="EMBL" id="CR936257">
    <property type="protein sequence ID" value="CAI50194.1"/>
    <property type="molecule type" value="Genomic_DNA"/>
</dbReference>
<name>A0A1U7EY96_NATPD</name>
<dbReference type="GeneID" id="3702004"/>
<dbReference type="InterPro" id="IPR036866">
    <property type="entry name" value="RibonucZ/Hydroxyglut_hydro"/>
</dbReference>
<accession>A0A1U7EY96</accession>
<dbReference type="eggNOG" id="arCOG04567">
    <property type="taxonomic scope" value="Archaea"/>
</dbReference>
<dbReference type="AlphaFoldDB" id="A0A1U7EY96"/>
<dbReference type="RefSeq" id="WP_011323810.1">
    <property type="nucleotide sequence ID" value="NC_007426.1"/>
</dbReference>